<dbReference type="SUPFAM" id="SSF53335">
    <property type="entry name" value="S-adenosyl-L-methionine-dependent methyltransferases"/>
    <property type="match status" value="1"/>
</dbReference>
<keyword evidence="5" id="KW-1185">Reference proteome</keyword>
<dbReference type="InterPro" id="IPR041698">
    <property type="entry name" value="Methyltransf_25"/>
</dbReference>
<gene>
    <name evidence="3" type="ORF">ATNIH1004_008638</name>
    <name evidence="4" type="ORF">EYZ11_009355</name>
</gene>
<feature type="domain" description="Methyltransferase" evidence="2">
    <location>
        <begin position="42"/>
        <end position="133"/>
    </location>
</feature>
<dbReference type="AlphaFoldDB" id="A0A4S3JA91"/>
<evidence type="ECO:0000259" key="2">
    <source>
        <dbReference type="Pfam" id="PF13649"/>
    </source>
</evidence>
<dbReference type="Proteomes" id="UP000324241">
    <property type="component" value="Unassembled WGS sequence"/>
</dbReference>
<evidence type="ECO:0000313" key="4">
    <source>
        <dbReference type="EMBL" id="THC91187.1"/>
    </source>
</evidence>
<dbReference type="Proteomes" id="UP000308092">
    <property type="component" value="Unassembled WGS sequence"/>
</dbReference>
<dbReference type="Pfam" id="PF13649">
    <property type="entry name" value="Methyltransf_25"/>
    <property type="match status" value="1"/>
</dbReference>
<evidence type="ECO:0000256" key="1">
    <source>
        <dbReference type="ARBA" id="ARBA00022679"/>
    </source>
</evidence>
<dbReference type="PANTHER" id="PTHR43861">
    <property type="entry name" value="TRANS-ACONITATE 2-METHYLTRANSFERASE-RELATED"/>
    <property type="match status" value="1"/>
</dbReference>
<evidence type="ECO:0000313" key="3">
    <source>
        <dbReference type="EMBL" id="KAA8644434.1"/>
    </source>
</evidence>
<dbReference type="GO" id="GO:0016740">
    <property type="term" value="F:transferase activity"/>
    <property type="evidence" value="ECO:0007669"/>
    <property type="project" value="UniProtKB-KW"/>
</dbReference>
<accession>A0A4S3JA91</accession>
<dbReference type="CDD" id="cd02440">
    <property type="entry name" value="AdoMet_MTases"/>
    <property type="match status" value="1"/>
</dbReference>
<comment type="caution">
    <text evidence="4">The sequence shown here is derived from an EMBL/GenBank/DDBJ whole genome shotgun (WGS) entry which is preliminary data.</text>
</comment>
<dbReference type="RefSeq" id="XP_033423795.1">
    <property type="nucleotide sequence ID" value="XM_033573243.1"/>
</dbReference>
<protein>
    <recommendedName>
        <fullName evidence="2">Methyltransferase domain-containing protein</fullName>
    </recommendedName>
</protein>
<keyword evidence="1" id="KW-0808">Transferase</keyword>
<proteinExistence type="predicted"/>
<dbReference type="InterPro" id="IPR029063">
    <property type="entry name" value="SAM-dependent_MTases_sf"/>
</dbReference>
<sequence length="221" mass="24953">MAMKDFYESISDSYQKAYANDPLVLGFIESVLSYLPPQARTLDMGCGTGNPLDMALAAAGHKVKGVDRSASMIELIRKNVPSGTFLTEDMYAYEHPKEEPLDAVFNVRALFHHMREPNEECVRRWGRWLPSGGLLCMVVLTADDYNPAKIEKYDADGQFARVRRRFMGREEVYMLPTRHGLKHLLNENGLVIVNETTGIFVPPHEADSDEAAQYCFIATKM</sequence>
<organism evidence="4 5">
    <name type="scientific">Aspergillus tanneri</name>
    <dbReference type="NCBI Taxonomy" id="1220188"/>
    <lineage>
        <taxon>Eukaryota</taxon>
        <taxon>Fungi</taxon>
        <taxon>Dikarya</taxon>
        <taxon>Ascomycota</taxon>
        <taxon>Pezizomycotina</taxon>
        <taxon>Eurotiomycetes</taxon>
        <taxon>Eurotiomycetidae</taxon>
        <taxon>Eurotiales</taxon>
        <taxon>Aspergillaceae</taxon>
        <taxon>Aspergillus</taxon>
        <taxon>Aspergillus subgen. Circumdati</taxon>
    </lineage>
</organism>
<dbReference type="Gene3D" id="3.40.50.150">
    <property type="entry name" value="Vaccinia Virus protein VP39"/>
    <property type="match status" value="1"/>
</dbReference>
<dbReference type="STRING" id="1220188.A0A4S3JA91"/>
<reference evidence="4 5" key="1">
    <citation type="submission" date="2019-03" db="EMBL/GenBank/DDBJ databases">
        <title>The genome sequence of a newly discovered highly antifungal drug resistant Aspergillus species, Aspergillus tanneri NIH 1004.</title>
        <authorList>
            <person name="Mounaud S."/>
            <person name="Singh I."/>
            <person name="Joardar V."/>
            <person name="Pakala S."/>
            <person name="Pakala S."/>
            <person name="Venepally P."/>
            <person name="Hoover J."/>
            <person name="Nierman W."/>
            <person name="Chung J."/>
            <person name="Losada L."/>
        </authorList>
    </citation>
    <scope>NUCLEOTIDE SEQUENCE [LARGE SCALE GENOMIC DNA]</scope>
    <source>
        <strain evidence="4 5">NIH1004</strain>
    </source>
</reference>
<evidence type="ECO:0000313" key="5">
    <source>
        <dbReference type="Proteomes" id="UP000308092"/>
    </source>
</evidence>
<dbReference type="EMBL" id="QUQM01000006">
    <property type="protein sequence ID" value="KAA8644434.1"/>
    <property type="molecule type" value="Genomic_DNA"/>
</dbReference>
<dbReference type="OrthoDB" id="540004at2759"/>
<dbReference type="VEuPathDB" id="FungiDB:EYZ11_009355"/>
<reference evidence="3 6" key="2">
    <citation type="submission" date="2019-08" db="EMBL/GenBank/DDBJ databases">
        <title>The genome sequence of a newly discovered highly antifungal drug resistant Aspergillus species, Aspergillus tanneri NIH 1004.</title>
        <authorList>
            <person name="Mounaud S."/>
            <person name="Singh I."/>
            <person name="Joardar V."/>
            <person name="Pakala S."/>
            <person name="Pakala S."/>
            <person name="Venepally P."/>
            <person name="Chung J.K."/>
            <person name="Losada L."/>
            <person name="Nierman W.C."/>
        </authorList>
    </citation>
    <scope>NUCLEOTIDE SEQUENCE [LARGE SCALE GENOMIC DNA]</scope>
    <source>
        <strain evidence="3 6">NIH1004</strain>
    </source>
</reference>
<name>A0A4S3JA91_9EURO</name>
<evidence type="ECO:0000313" key="6">
    <source>
        <dbReference type="Proteomes" id="UP000324241"/>
    </source>
</evidence>
<dbReference type="EMBL" id="SOSA01000439">
    <property type="protein sequence ID" value="THC91187.1"/>
    <property type="molecule type" value="Genomic_DNA"/>
</dbReference>
<dbReference type="GeneID" id="54331340"/>